<accession>A0A0E9TJB6</accession>
<proteinExistence type="predicted"/>
<dbReference type="AlphaFoldDB" id="A0A0E9TJB6"/>
<keyword evidence="1" id="KW-1133">Transmembrane helix</keyword>
<reference evidence="2" key="2">
    <citation type="journal article" date="2015" name="Fish Shellfish Immunol.">
        <title>Early steps in the European eel (Anguilla anguilla)-Vibrio vulnificus interaction in the gills: Role of the RtxA13 toxin.</title>
        <authorList>
            <person name="Callol A."/>
            <person name="Pajuelo D."/>
            <person name="Ebbesson L."/>
            <person name="Teles M."/>
            <person name="MacKenzie S."/>
            <person name="Amaro C."/>
        </authorList>
    </citation>
    <scope>NUCLEOTIDE SEQUENCE</scope>
</reference>
<organism evidence="2">
    <name type="scientific">Anguilla anguilla</name>
    <name type="common">European freshwater eel</name>
    <name type="synonym">Muraena anguilla</name>
    <dbReference type="NCBI Taxonomy" id="7936"/>
    <lineage>
        <taxon>Eukaryota</taxon>
        <taxon>Metazoa</taxon>
        <taxon>Chordata</taxon>
        <taxon>Craniata</taxon>
        <taxon>Vertebrata</taxon>
        <taxon>Euteleostomi</taxon>
        <taxon>Actinopterygii</taxon>
        <taxon>Neopterygii</taxon>
        <taxon>Teleostei</taxon>
        <taxon>Anguilliformes</taxon>
        <taxon>Anguillidae</taxon>
        <taxon>Anguilla</taxon>
    </lineage>
</organism>
<evidence type="ECO:0000313" key="2">
    <source>
        <dbReference type="EMBL" id="JAH52803.1"/>
    </source>
</evidence>
<reference evidence="2" key="1">
    <citation type="submission" date="2014-11" db="EMBL/GenBank/DDBJ databases">
        <authorList>
            <person name="Amaro Gonzalez C."/>
        </authorList>
    </citation>
    <scope>NUCLEOTIDE SEQUENCE</scope>
</reference>
<name>A0A0E9TJB6_ANGAN</name>
<keyword evidence="1" id="KW-0472">Membrane</keyword>
<sequence length="56" mass="6456">MNRWISLNCRFAPETSLSGLSVSWSPSMNQYVLFCLVFFGFQIPCSLVFVFKRGSR</sequence>
<dbReference type="EMBL" id="GBXM01055774">
    <property type="protein sequence ID" value="JAH52803.1"/>
    <property type="molecule type" value="Transcribed_RNA"/>
</dbReference>
<protein>
    <submittedName>
        <fullName evidence="2">Uncharacterized protein</fullName>
    </submittedName>
</protein>
<keyword evidence="1" id="KW-0812">Transmembrane</keyword>
<evidence type="ECO:0000256" key="1">
    <source>
        <dbReference type="SAM" id="Phobius"/>
    </source>
</evidence>
<feature type="transmembrane region" description="Helical" evidence="1">
    <location>
        <begin position="31"/>
        <end position="51"/>
    </location>
</feature>